<dbReference type="PATRIC" id="fig|1308866.3.peg.2087"/>
<dbReference type="InterPro" id="IPR010213">
    <property type="entry name" value="TF_NusA"/>
</dbReference>
<dbReference type="InterPro" id="IPR003029">
    <property type="entry name" value="S1_domain"/>
</dbReference>
<keyword evidence="5 7" id="KW-0805">Transcription regulation</keyword>
<evidence type="ECO:0000313" key="10">
    <source>
        <dbReference type="EMBL" id="ENH96550.1"/>
    </source>
</evidence>
<dbReference type="Gene3D" id="2.40.50.140">
    <property type="entry name" value="Nucleic acid-binding proteins"/>
    <property type="match status" value="1"/>
</dbReference>
<dbReference type="Pfam" id="PF08529">
    <property type="entry name" value="NusA_N"/>
    <property type="match status" value="1"/>
</dbReference>
<feature type="domain" description="S1 motif" evidence="9">
    <location>
        <begin position="135"/>
        <end position="199"/>
    </location>
</feature>
<dbReference type="FunFam" id="3.30.1480.10:FF:000002">
    <property type="entry name" value="Transcription termination/antitermination protein NusA"/>
    <property type="match status" value="1"/>
</dbReference>
<dbReference type="Pfam" id="PF00575">
    <property type="entry name" value="S1"/>
    <property type="match status" value="1"/>
</dbReference>
<keyword evidence="4 7" id="KW-0694">RNA-binding</keyword>
<dbReference type="FunFam" id="3.30.300.20:FF:000002">
    <property type="entry name" value="Transcription termination/antitermination protein NusA"/>
    <property type="match status" value="1"/>
</dbReference>
<keyword evidence="10" id="KW-0251">Elongation factor</keyword>
<dbReference type="GO" id="GO:0031564">
    <property type="term" value="P:transcription antitermination"/>
    <property type="evidence" value="ECO:0007669"/>
    <property type="project" value="UniProtKB-UniRule"/>
</dbReference>
<dbReference type="EMBL" id="APML01000040">
    <property type="protein sequence ID" value="ENH96550.1"/>
    <property type="molecule type" value="Genomic_DNA"/>
</dbReference>
<keyword evidence="2 7" id="KW-0963">Cytoplasm</keyword>
<dbReference type="Gene3D" id="3.30.300.20">
    <property type="match status" value="2"/>
</dbReference>
<evidence type="ECO:0000256" key="2">
    <source>
        <dbReference type="ARBA" id="ARBA00022490"/>
    </source>
</evidence>
<evidence type="ECO:0000256" key="8">
    <source>
        <dbReference type="SAM" id="MobiDB-lite"/>
    </source>
</evidence>
<dbReference type="Gene3D" id="3.30.1480.10">
    <property type="entry name" value="NusA, N-terminal domain"/>
    <property type="match status" value="1"/>
</dbReference>
<evidence type="ECO:0000313" key="11">
    <source>
        <dbReference type="Proteomes" id="UP000012283"/>
    </source>
</evidence>
<dbReference type="STRING" id="1308866.J416_10291"/>
<feature type="compositionally biased region" description="Acidic residues" evidence="8">
    <location>
        <begin position="354"/>
        <end position="384"/>
    </location>
</feature>
<evidence type="ECO:0000256" key="4">
    <source>
        <dbReference type="ARBA" id="ARBA00022884"/>
    </source>
</evidence>
<evidence type="ECO:0000256" key="6">
    <source>
        <dbReference type="ARBA" id="ARBA00023163"/>
    </source>
</evidence>
<sequence>MNTELFEAMNYLENEKGIDKDILMDALEAALISAYKKNFKSATNVRVDLNEEEGSMRVLAQKNVVDEVEDEQQEISVDEAQQVNPIYDVGDVVEIEVTPKDFGRIAAQAAKQVVTQRVREAERGIIYDEFIDREEDIMNGTIQRMDNRFIYVHLGKVEAKLPLNECMPTETYRVHDRIKVFVTKVEDTNKGPNIFVSRSHPGLLKRLFEMEVPEIYDGTVEVKSVAREAGDRSKISVYAPDPEIDPVGSCVGQRGQRVQTIVDELKGEKIDIVEWSEDPVVFVSHALSPSKVVEVLVDEEDQATTVVVPDYQLSLAIGKRGQNARLAAKLTNWKIDIKSESEAREEGILSENAVEQDDETEALDDDDSLDYEDSYEDMDEDLFK</sequence>
<dbReference type="eggNOG" id="COG0195">
    <property type="taxonomic scope" value="Bacteria"/>
</dbReference>
<keyword evidence="3 7" id="KW-0889">Transcription antitermination</keyword>
<dbReference type="InterPro" id="IPR058582">
    <property type="entry name" value="KH_NusA_2nd"/>
</dbReference>
<dbReference type="Pfam" id="PF13184">
    <property type="entry name" value="KH_NusA_1st"/>
    <property type="match status" value="1"/>
</dbReference>
<keyword evidence="11" id="KW-1185">Reference proteome</keyword>
<comment type="subunit">
    <text evidence="7">Monomer. Binds directly to the core enzyme of the DNA-dependent RNA polymerase and to nascent RNA.</text>
</comment>
<dbReference type="PROSITE" id="PS50084">
    <property type="entry name" value="KH_TYPE_1"/>
    <property type="match status" value="1"/>
</dbReference>
<dbReference type="HAMAP" id="MF_00945_B">
    <property type="entry name" value="NusA_B"/>
    <property type="match status" value="1"/>
</dbReference>
<keyword evidence="1 7" id="KW-0806">Transcription termination</keyword>
<keyword evidence="6 7" id="KW-0804">Transcription</keyword>
<comment type="caution">
    <text evidence="10">The sequence shown here is derived from an EMBL/GenBank/DDBJ whole genome shotgun (WGS) entry which is preliminary data.</text>
</comment>
<evidence type="ECO:0000256" key="7">
    <source>
        <dbReference type="HAMAP-Rule" id="MF_00945"/>
    </source>
</evidence>
<dbReference type="SUPFAM" id="SSF54814">
    <property type="entry name" value="Prokaryotic type KH domain (KH-domain type II)"/>
    <property type="match status" value="2"/>
</dbReference>
<protein>
    <recommendedName>
        <fullName evidence="7">Transcription termination/antitermination protein NusA</fullName>
    </recommendedName>
</protein>
<dbReference type="InterPro" id="IPR013735">
    <property type="entry name" value="TF_NusA_N"/>
</dbReference>
<dbReference type="InterPro" id="IPR036555">
    <property type="entry name" value="NusA_N_sf"/>
</dbReference>
<dbReference type="GO" id="GO:0003723">
    <property type="term" value="F:RNA binding"/>
    <property type="evidence" value="ECO:0007669"/>
    <property type="project" value="UniProtKB-UniRule"/>
</dbReference>
<dbReference type="PANTHER" id="PTHR22648">
    <property type="entry name" value="TRANSCRIPTION TERMINATION FACTOR NUSA"/>
    <property type="match status" value="1"/>
</dbReference>
<comment type="function">
    <text evidence="7">Participates in both transcription termination and antitermination.</text>
</comment>
<accession>N4WQ24</accession>
<evidence type="ECO:0000256" key="1">
    <source>
        <dbReference type="ARBA" id="ARBA00022472"/>
    </source>
</evidence>
<dbReference type="GO" id="GO:0006353">
    <property type="term" value="P:DNA-templated transcription termination"/>
    <property type="evidence" value="ECO:0007669"/>
    <property type="project" value="UniProtKB-UniRule"/>
</dbReference>
<dbReference type="Pfam" id="PF26594">
    <property type="entry name" value="KH_NusA_2nd"/>
    <property type="match status" value="1"/>
</dbReference>
<dbReference type="InterPro" id="IPR004087">
    <property type="entry name" value="KH_dom"/>
</dbReference>
<dbReference type="SMART" id="SM00316">
    <property type="entry name" value="S1"/>
    <property type="match status" value="1"/>
</dbReference>
<dbReference type="FunFam" id="2.40.50.140:FF:000058">
    <property type="entry name" value="Transcription termination/antitermination protein NusA"/>
    <property type="match status" value="1"/>
</dbReference>
<evidence type="ECO:0000256" key="5">
    <source>
        <dbReference type="ARBA" id="ARBA00023015"/>
    </source>
</evidence>
<name>N4WQ24_9BACI</name>
<proteinExistence type="inferred from homology"/>
<dbReference type="SMART" id="SM00322">
    <property type="entry name" value="KH"/>
    <property type="match status" value="2"/>
</dbReference>
<dbReference type="RefSeq" id="WP_003469829.1">
    <property type="nucleotide sequence ID" value="NZ_APML01000040.1"/>
</dbReference>
<dbReference type="CDD" id="cd22529">
    <property type="entry name" value="KH-II_NusA_rpt2"/>
    <property type="match status" value="1"/>
</dbReference>
<gene>
    <name evidence="7 10" type="primary">nusA</name>
    <name evidence="10" type="ORF">J416_10291</name>
</gene>
<dbReference type="NCBIfam" id="TIGR01953">
    <property type="entry name" value="NusA"/>
    <property type="match status" value="1"/>
</dbReference>
<dbReference type="InterPro" id="IPR015946">
    <property type="entry name" value="KH_dom-like_a/b"/>
</dbReference>
<dbReference type="Proteomes" id="UP000012283">
    <property type="component" value="Unassembled WGS sequence"/>
</dbReference>
<comment type="subcellular location">
    <subcellularLocation>
        <location evidence="7">Cytoplasm</location>
    </subcellularLocation>
</comment>
<dbReference type="GO" id="GO:0005829">
    <property type="term" value="C:cytosol"/>
    <property type="evidence" value="ECO:0007669"/>
    <property type="project" value="TreeGrafter"/>
</dbReference>
<organism evidence="10 11">
    <name type="scientific">Gracilibacillus halophilus YIM-C55.5</name>
    <dbReference type="NCBI Taxonomy" id="1308866"/>
    <lineage>
        <taxon>Bacteria</taxon>
        <taxon>Bacillati</taxon>
        <taxon>Bacillota</taxon>
        <taxon>Bacilli</taxon>
        <taxon>Bacillales</taxon>
        <taxon>Bacillaceae</taxon>
        <taxon>Gracilibacillus</taxon>
    </lineage>
</organism>
<feature type="region of interest" description="Disordered" evidence="8">
    <location>
        <begin position="341"/>
        <end position="384"/>
    </location>
</feature>
<reference evidence="10 11" key="1">
    <citation type="submission" date="2013-03" db="EMBL/GenBank/DDBJ databases">
        <title>Draft genome sequence of Gracibacillus halophilus YIM-C55.5, a moderately halophilic and thermophilic organism from the Xiaochaidamu salt lake.</title>
        <authorList>
            <person name="Sugumar T."/>
            <person name="Polireddy D.R."/>
            <person name="Antony A."/>
            <person name="Madhava Y.R."/>
            <person name="Sivakumar N."/>
        </authorList>
    </citation>
    <scope>NUCLEOTIDE SEQUENCE [LARGE SCALE GENOMIC DNA]</scope>
    <source>
        <strain evidence="10 11">YIM-C55.5</strain>
    </source>
</reference>
<dbReference type="AlphaFoldDB" id="N4WQ24"/>
<evidence type="ECO:0000256" key="3">
    <source>
        <dbReference type="ARBA" id="ARBA00022814"/>
    </source>
</evidence>
<evidence type="ECO:0000259" key="9">
    <source>
        <dbReference type="PROSITE" id="PS50126"/>
    </source>
</evidence>
<dbReference type="InterPro" id="IPR009019">
    <property type="entry name" value="KH_sf_prok-type"/>
</dbReference>
<keyword evidence="10" id="KW-0648">Protein biosynthesis</keyword>
<dbReference type="OrthoDB" id="9807233at2"/>
<dbReference type="GO" id="GO:0003700">
    <property type="term" value="F:DNA-binding transcription factor activity"/>
    <property type="evidence" value="ECO:0007669"/>
    <property type="project" value="InterPro"/>
</dbReference>
<dbReference type="InterPro" id="IPR025249">
    <property type="entry name" value="TF_NusA_KH_1st"/>
</dbReference>
<comment type="similarity">
    <text evidence="7">Belongs to the NusA family.</text>
</comment>
<dbReference type="SUPFAM" id="SSF69705">
    <property type="entry name" value="Transcription factor NusA, N-terminal domain"/>
    <property type="match status" value="1"/>
</dbReference>
<dbReference type="SUPFAM" id="SSF50249">
    <property type="entry name" value="Nucleic acid-binding proteins"/>
    <property type="match status" value="1"/>
</dbReference>
<dbReference type="PANTHER" id="PTHR22648:SF0">
    <property type="entry name" value="TRANSCRIPTION TERMINATION_ANTITERMINATION PROTEIN NUSA"/>
    <property type="match status" value="1"/>
</dbReference>
<dbReference type="GO" id="GO:0003746">
    <property type="term" value="F:translation elongation factor activity"/>
    <property type="evidence" value="ECO:0007669"/>
    <property type="project" value="UniProtKB-KW"/>
</dbReference>
<dbReference type="CDD" id="cd02134">
    <property type="entry name" value="KH-II_NusA_rpt1"/>
    <property type="match status" value="1"/>
</dbReference>
<dbReference type="InterPro" id="IPR012340">
    <property type="entry name" value="NA-bd_OB-fold"/>
</dbReference>
<dbReference type="FunFam" id="3.30.300.20:FF:000005">
    <property type="entry name" value="Transcription termination/antitermination protein NusA"/>
    <property type="match status" value="1"/>
</dbReference>
<dbReference type="CDD" id="cd04455">
    <property type="entry name" value="S1_NusA"/>
    <property type="match status" value="1"/>
</dbReference>
<dbReference type="InterPro" id="IPR030842">
    <property type="entry name" value="TF_NusA_bacterial"/>
</dbReference>
<dbReference type="PROSITE" id="PS50126">
    <property type="entry name" value="S1"/>
    <property type="match status" value="1"/>
</dbReference>